<dbReference type="Gene3D" id="3.30.930.10">
    <property type="entry name" value="Bira Bifunctional Protein, Domain 2"/>
    <property type="match status" value="2"/>
</dbReference>
<dbReference type="EMBL" id="PFLI01000097">
    <property type="protein sequence ID" value="PIY72074.1"/>
    <property type="molecule type" value="Genomic_DNA"/>
</dbReference>
<dbReference type="Proteomes" id="UP000229401">
    <property type="component" value="Unassembled WGS sequence"/>
</dbReference>
<dbReference type="AlphaFoldDB" id="A0A2M7QIC2"/>
<evidence type="ECO:0000256" key="5">
    <source>
        <dbReference type="ARBA" id="ARBA00022490"/>
    </source>
</evidence>
<dbReference type="Pfam" id="PF03129">
    <property type="entry name" value="HGTP_anticodon"/>
    <property type="match status" value="1"/>
</dbReference>
<dbReference type="InterPro" id="IPR036621">
    <property type="entry name" value="Anticodon-bd_dom_sf"/>
</dbReference>
<reference evidence="15" key="1">
    <citation type="submission" date="2017-09" db="EMBL/GenBank/DDBJ databases">
        <title>Depth-based differentiation of microbial function through sediment-hosted aquifers and enrichment of novel symbionts in the deep terrestrial subsurface.</title>
        <authorList>
            <person name="Probst A.J."/>
            <person name="Ladd B."/>
            <person name="Jarett J.K."/>
            <person name="Geller-Mcgrath D.E."/>
            <person name="Sieber C.M.K."/>
            <person name="Emerson J.B."/>
            <person name="Anantharaman K."/>
            <person name="Thomas B.C."/>
            <person name="Malmstrom R."/>
            <person name="Stieglmeier M."/>
            <person name="Klingl A."/>
            <person name="Woyke T."/>
            <person name="Ryan C.M."/>
            <person name="Banfield J.F."/>
        </authorList>
    </citation>
    <scope>NUCLEOTIDE SEQUENCE [LARGE SCALE GENOMIC DNA]</scope>
</reference>
<comment type="caution">
    <text evidence="14">The sequence shown here is derived from an EMBL/GenBank/DDBJ whole genome shotgun (WGS) entry which is preliminary data.</text>
</comment>
<dbReference type="EC" id="6.1.1.15" evidence="3 12"/>
<evidence type="ECO:0000259" key="13">
    <source>
        <dbReference type="PROSITE" id="PS50862"/>
    </source>
</evidence>
<comment type="subunit">
    <text evidence="2">Homodimer.</text>
</comment>
<comment type="subcellular location">
    <subcellularLocation>
        <location evidence="1">Cytoplasm</location>
    </subcellularLocation>
</comment>
<dbReference type="GO" id="GO:0005829">
    <property type="term" value="C:cytosol"/>
    <property type="evidence" value="ECO:0007669"/>
    <property type="project" value="TreeGrafter"/>
</dbReference>
<gene>
    <name evidence="14" type="ORF">COY87_02820</name>
</gene>
<dbReference type="GO" id="GO:0006433">
    <property type="term" value="P:prolyl-tRNA aminoacylation"/>
    <property type="evidence" value="ECO:0007669"/>
    <property type="project" value="UniProtKB-UniRule"/>
</dbReference>
<dbReference type="SUPFAM" id="SSF55681">
    <property type="entry name" value="Class II aaRS and biotin synthetases"/>
    <property type="match status" value="1"/>
</dbReference>
<dbReference type="Gene3D" id="3.40.50.800">
    <property type="entry name" value="Anticodon-binding domain"/>
    <property type="match status" value="1"/>
</dbReference>
<dbReference type="InterPro" id="IPR002314">
    <property type="entry name" value="aa-tRNA-synt_IIb"/>
</dbReference>
<dbReference type="GO" id="GO:0002161">
    <property type="term" value="F:aminoacyl-tRNA deacylase activity"/>
    <property type="evidence" value="ECO:0007669"/>
    <property type="project" value="InterPro"/>
</dbReference>
<evidence type="ECO:0000256" key="4">
    <source>
        <dbReference type="ARBA" id="ARBA00019110"/>
    </source>
</evidence>
<proteinExistence type="predicted"/>
<keyword evidence="9" id="KW-0648">Protein biosynthesis</keyword>
<keyword evidence="5" id="KW-0963">Cytoplasm</keyword>
<accession>A0A2M7QIC2</accession>
<dbReference type="InterPro" id="IPR006195">
    <property type="entry name" value="aa-tRNA-synth_II"/>
</dbReference>
<dbReference type="InterPro" id="IPR050062">
    <property type="entry name" value="Pro-tRNA_synthetase"/>
</dbReference>
<evidence type="ECO:0000256" key="8">
    <source>
        <dbReference type="ARBA" id="ARBA00022840"/>
    </source>
</evidence>
<name>A0A2M7QIC2_9BACT</name>
<evidence type="ECO:0000256" key="12">
    <source>
        <dbReference type="NCBIfam" id="TIGR00409"/>
    </source>
</evidence>
<organism evidence="14 15">
    <name type="scientific">Candidatus Roizmanbacteria bacterium CG_4_10_14_0_8_um_filter_33_9</name>
    <dbReference type="NCBI Taxonomy" id="1974826"/>
    <lineage>
        <taxon>Bacteria</taxon>
        <taxon>Candidatus Roizmaniibacteriota</taxon>
    </lineage>
</organism>
<dbReference type="NCBIfam" id="TIGR00409">
    <property type="entry name" value="proS_fam_II"/>
    <property type="match status" value="1"/>
</dbReference>
<dbReference type="InterPro" id="IPR004500">
    <property type="entry name" value="Pro-tRNA-synth_IIa_bac-type"/>
</dbReference>
<dbReference type="InterPro" id="IPR004154">
    <property type="entry name" value="Anticodon-bd"/>
</dbReference>
<dbReference type="SUPFAM" id="SSF55826">
    <property type="entry name" value="YbaK/ProRS associated domain"/>
    <property type="match status" value="1"/>
</dbReference>
<dbReference type="PANTHER" id="PTHR42753:SF2">
    <property type="entry name" value="PROLINE--TRNA LIGASE"/>
    <property type="match status" value="1"/>
</dbReference>
<evidence type="ECO:0000256" key="2">
    <source>
        <dbReference type="ARBA" id="ARBA00011738"/>
    </source>
</evidence>
<sequence length="569" mass="65276">MYYSKLFGKTVRKAPSDASTASHKLLYQAGFIRESTAGRYFFLPLGQRVQQKIMKVIKEEMDQAGAQEMISPVLHPLELWKETNRTNTTGFELMKVQDRRGAEFALGGTAEEMFVDVVRKFQLSYKDLPFNIYQFSTKFRDELRARGGLLRVREFIMKDAYSFDVDETSFKKKYEKMKKTYTKIFDRLGIPTQIVESDNGYIGGEYCHEFVMEAKQGESKYLFTADGSYAAHQDVAVFLPANKNIDDEMLPLQEIEAIRGTTMEDGVKLHKKPLWQQIKDVLFVDEKGRFILAIIRGDYDVNEIKLKHLTKSIELRHATDDEIKKKINSEPGFISPVNIKKMVDKNVKLLIVADTSLRTIKNAYGGANQKNRDLFNMNIDQDYKPDLEGDIALAKEGYMSKDGKQRLIEKQGIEVGNIFQLGYHYSRLMRDASFIDKDGKAKPYYMGCYGIGIGRTMAALVEKYHDEKGIMWPLAVAPFRVHLISIGKEQTDKDKAEKLYKELCDRNIDVLFDDRDISPGEKFADADLVGIPIRLVISPKTGDKAEYKERNKKEIKIVTINELFNSLTR</sequence>
<dbReference type="SUPFAM" id="SSF52954">
    <property type="entry name" value="Class II aaRS ABD-related"/>
    <property type="match status" value="1"/>
</dbReference>
<keyword evidence="8" id="KW-0067">ATP-binding</keyword>
<evidence type="ECO:0000256" key="7">
    <source>
        <dbReference type="ARBA" id="ARBA00022741"/>
    </source>
</evidence>
<evidence type="ECO:0000256" key="1">
    <source>
        <dbReference type="ARBA" id="ARBA00004496"/>
    </source>
</evidence>
<feature type="domain" description="Aminoacyl-transfer RNA synthetases class-II family profile" evidence="13">
    <location>
        <begin position="46"/>
        <end position="473"/>
    </location>
</feature>
<evidence type="ECO:0000256" key="6">
    <source>
        <dbReference type="ARBA" id="ARBA00022598"/>
    </source>
</evidence>
<dbReference type="Pfam" id="PF00587">
    <property type="entry name" value="tRNA-synt_2b"/>
    <property type="match status" value="1"/>
</dbReference>
<evidence type="ECO:0000256" key="11">
    <source>
        <dbReference type="ARBA" id="ARBA00047671"/>
    </source>
</evidence>
<evidence type="ECO:0000313" key="14">
    <source>
        <dbReference type="EMBL" id="PIY72074.1"/>
    </source>
</evidence>
<dbReference type="CDD" id="cd00861">
    <property type="entry name" value="ProRS_anticodon_short"/>
    <property type="match status" value="1"/>
</dbReference>
<evidence type="ECO:0000256" key="9">
    <source>
        <dbReference type="ARBA" id="ARBA00022917"/>
    </source>
</evidence>
<dbReference type="GO" id="GO:0005524">
    <property type="term" value="F:ATP binding"/>
    <property type="evidence" value="ECO:0007669"/>
    <property type="project" value="UniProtKB-KW"/>
</dbReference>
<evidence type="ECO:0000256" key="10">
    <source>
        <dbReference type="ARBA" id="ARBA00023146"/>
    </source>
</evidence>
<dbReference type="Pfam" id="PF04073">
    <property type="entry name" value="tRNA_edit"/>
    <property type="match status" value="1"/>
</dbReference>
<dbReference type="InterPro" id="IPR007214">
    <property type="entry name" value="YbaK/aa-tRNA-synth-assoc-dom"/>
</dbReference>
<protein>
    <recommendedName>
        <fullName evidence="4 12">Proline--tRNA ligase</fullName>
        <ecNumber evidence="3 12">6.1.1.15</ecNumber>
    </recommendedName>
</protein>
<evidence type="ECO:0000256" key="3">
    <source>
        <dbReference type="ARBA" id="ARBA00012831"/>
    </source>
</evidence>
<dbReference type="GO" id="GO:0004827">
    <property type="term" value="F:proline-tRNA ligase activity"/>
    <property type="evidence" value="ECO:0007669"/>
    <property type="project" value="UniProtKB-UniRule"/>
</dbReference>
<dbReference type="PANTHER" id="PTHR42753">
    <property type="entry name" value="MITOCHONDRIAL RIBOSOME PROTEIN L39/PROLYL-TRNA LIGASE FAMILY MEMBER"/>
    <property type="match status" value="1"/>
</dbReference>
<evidence type="ECO:0000313" key="15">
    <source>
        <dbReference type="Proteomes" id="UP000229401"/>
    </source>
</evidence>
<dbReference type="InterPro" id="IPR036754">
    <property type="entry name" value="YbaK/aa-tRNA-synt-asso_dom_sf"/>
</dbReference>
<dbReference type="InterPro" id="IPR044140">
    <property type="entry name" value="ProRS_anticodon_short"/>
</dbReference>
<comment type="catalytic activity">
    <reaction evidence="11">
        <text>tRNA(Pro) + L-proline + ATP = L-prolyl-tRNA(Pro) + AMP + diphosphate</text>
        <dbReference type="Rhea" id="RHEA:14305"/>
        <dbReference type="Rhea" id="RHEA-COMP:9700"/>
        <dbReference type="Rhea" id="RHEA-COMP:9702"/>
        <dbReference type="ChEBI" id="CHEBI:30616"/>
        <dbReference type="ChEBI" id="CHEBI:33019"/>
        <dbReference type="ChEBI" id="CHEBI:60039"/>
        <dbReference type="ChEBI" id="CHEBI:78442"/>
        <dbReference type="ChEBI" id="CHEBI:78532"/>
        <dbReference type="ChEBI" id="CHEBI:456215"/>
        <dbReference type="EC" id="6.1.1.15"/>
    </reaction>
</comment>
<dbReference type="PRINTS" id="PR01046">
    <property type="entry name" value="TRNASYNTHPRO"/>
</dbReference>
<keyword evidence="7" id="KW-0547">Nucleotide-binding</keyword>
<dbReference type="InterPro" id="IPR045864">
    <property type="entry name" value="aa-tRNA-synth_II/BPL/LPL"/>
</dbReference>
<dbReference type="NCBIfam" id="NF006625">
    <property type="entry name" value="PRK09194.1"/>
    <property type="match status" value="1"/>
</dbReference>
<dbReference type="InterPro" id="IPR002316">
    <property type="entry name" value="Pro-tRNA-ligase_IIa"/>
</dbReference>
<dbReference type="PROSITE" id="PS50862">
    <property type="entry name" value="AA_TRNA_LIGASE_II"/>
    <property type="match status" value="1"/>
</dbReference>
<keyword evidence="6 14" id="KW-0436">Ligase</keyword>
<keyword evidence="10" id="KW-0030">Aminoacyl-tRNA synthetase</keyword>